<dbReference type="PROSITE" id="PS01013">
    <property type="entry name" value="OSBP"/>
    <property type="match status" value="1"/>
</dbReference>
<reference evidence="6 7" key="1">
    <citation type="submission" date="2021-06" db="EMBL/GenBank/DDBJ databases">
        <authorList>
            <person name="Palmer J.M."/>
        </authorList>
    </citation>
    <scope>NUCLEOTIDE SEQUENCE [LARGE SCALE GENOMIC DNA]</scope>
    <source>
        <strain evidence="6 7">MEX-2019</strain>
        <tissue evidence="6">Muscle</tissue>
    </source>
</reference>
<dbReference type="PANTHER" id="PTHR10972:SF146">
    <property type="entry name" value="OXYSTEROL-BINDING PROTEIN"/>
    <property type="match status" value="1"/>
</dbReference>
<dbReference type="Gene3D" id="2.40.160.120">
    <property type="match status" value="2"/>
</dbReference>
<sequence>MDSNGPLNRSQSLASGLEKTSPSWNKPTLSQSSSTLSSRHSRQIIKDWEVIDDLQVEMQAGSDSPQDMTAPGICEGYLLKRRKWPLKGWHKVSRGRVQGSLDISLAVMSINKKSNRIDLDAGDILHHIKAKSHDLFYIWVTKLQAHRLYKKNETTHAHSGLLQTLSNTTPTGQAHRNGDVSLAGVENSAGGSGVLPSANTAVNSKVSAWLKQSHNPDMCVQELNRCNLDLLELNRLIQRLQAMEVGQTFTNGDLQRIISTQNLSLEKPKKAKSGKVWGHSRTLSRVEALGMLSSSHLNSSSHLGVSVPSIPDYVYSQLSHPTVLSPEGKKIQQDICTMSSRVHETLSLERQKLQEAWEANNLHQSNTLAVPPPKHGPPSVTDSAAEYFDASDDVLCDSSSEVSDESGLSDGSTSNSEPEDGHASTTRKYRASISRTPNNVVPKSTGRKDLARVSMPAALNEPINLLQRLCEELEYSELLDTASNTPDPFQRMVYIAAFAISGYSTATFRNRYKPFNPVLGETFECIREDRRFCFISEQVCHHPPISACHAEYGDHYEWNKVVTCIHNVLSQQRYLEHYGEVTIQNLTNNTCTCKITFVKSRYWGSDSNKNEVQGTVIDQSGNVIHRFGGLWHEGIFCDTLPTPKCIWKPNPQPKDYLLYYGFSSFAMELNELTPNLKPLLPPTDTRLRPDQSPEFLSTMAIGTALPVLMCF</sequence>
<feature type="region of interest" description="Disordered" evidence="5">
    <location>
        <begin position="396"/>
        <end position="446"/>
    </location>
</feature>
<organism evidence="6 7">
    <name type="scientific">Crenichthys baileyi</name>
    <name type="common">White River springfish</name>
    <dbReference type="NCBI Taxonomy" id="28760"/>
    <lineage>
        <taxon>Eukaryota</taxon>
        <taxon>Metazoa</taxon>
        <taxon>Chordata</taxon>
        <taxon>Craniata</taxon>
        <taxon>Vertebrata</taxon>
        <taxon>Euteleostomi</taxon>
        <taxon>Actinopterygii</taxon>
        <taxon>Neopterygii</taxon>
        <taxon>Teleostei</taxon>
        <taxon>Neoteleostei</taxon>
        <taxon>Acanthomorphata</taxon>
        <taxon>Ovalentaria</taxon>
        <taxon>Atherinomorphae</taxon>
        <taxon>Cyprinodontiformes</taxon>
        <taxon>Goodeidae</taxon>
        <taxon>Crenichthys</taxon>
    </lineage>
</organism>
<feature type="compositionally biased region" description="Low complexity" evidence="5">
    <location>
        <begin position="28"/>
        <end position="38"/>
    </location>
</feature>
<dbReference type="FunFam" id="2.40.160.120:FF:000001">
    <property type="entry name" value="Oxysterol-binding protein"/>
    <property type="match status" value="1"/>
</dbReference>
<evidence type="ECO:0000256" key="4">
    <source>
        <dbReference type="RuleBase" id="RU003845"/>
    </source>
</evidence>
<dbReference type="GO" id="GO:0120009">
    <property type="term" value="P:intermembrane lipid transfer"/>
    <property type="evidence" value="ECO:0007669"/>
    <property type="project" value="UniProtKB-ARBA"/>
</dbReference>
<keyword evidence="7" id="KW-1185">Reference proteome</keyword>
<proteinExistence type="inferred from homology"/>
<dbReference type="GO" id="GO:0005886">
    <property type="term" value="C:plasma membrane"/>
    <property type="evidence" value="ECO:0007669"/>
    <property type="project" value="TreeGrafter"/>
</dbReference>
<feature type="compositionally biased region" description="Polar residues" evidence="5">
    <location>
        <begin position="1"/>
        <end position="27"/>
    </location>
</feature>
<protein>
    <recommendedName>
        <fullName evidence="4">Oxysterol-binding protein</fullName>
    </recommendedName>
</protein>
<dbReference type="InterPro" id="IPR000648">
    <property type="entry name" value="Oxysterol-bd"/>
</dbReference>
<feature type="compositionally biased region" description="Polar residues" evidence="5">
    <location>
        <begin position="433"/>
        <end position="442"/>
    </location>
</feature>
<evidence type="ECO:0000313" key="7">
    <source>
        <dbReference type="Proteomes" id="UP001311232"/>
    </source>
</evidence>
<feature type="region of interest" description="Disordered" evidence="5">
    <location>
        <begin position="1"/>
        <end position="40"/>
    </location>
</feature>
<comment type="similarity">
    <text evidence="1 3">Belongs to the OSBP family.</text>
</comment>
<dbReference type="InterPro" id="IPR018494">
    <property type="entry name" value="Oxysterol-bd_CS"/>
</dbReference>
<dbReference type="GO" id="GO:0015485">
    <property type="term" value="F:cholesterol binding"/>
    <property type="evidence" value="ECO:0007669"/>
    <property type="project" value="TreeGrafter"/>
</dbReference>
<evidence type="ECO:0000256" key="2">
    <source>
        <dbReference type="ARBA" id="ARBA00023121"/>
    </source>
</evidence>
<name>A0AAV9QQF3_9TELE</name>
<dbReference type="GO" id="GO:0097038">
    <property type="term" value="C:perinuclear endoplasmic reticulum"/>
    <property type="evidence" value="ECO:0007669"/>
    <property type="project" value="TreeGrafter"/>
</dbReference>
<dbReference type="SUPFAM" id="SSF144000">
    <property type="entry name" value="Oxysterol-binding protein-like"/>
    <property type="match status" value="1"/>
</dbReference>
<evidence type="ECO:0000256" key="3">
    <source>
        <dbReference type="RuleBase" id="RU003844"/>
    </source>
</evidence>
<accession>A0AAV9QQF3</accession>
<feature type="region of interest" description="Disordered" evidence="5">
    <location>
        <begin position="364"/>
        <end position="383"/>
    </location>
</feature>
<dbReference type="InterPro" id="IPR037239">
    <property type="entry name" value="OSBP_sf"/>
</dbReference>
<dbReference type="Pfam" id="PF01237">
    <property type="entry name" value="Oxysterol_BP"/>
    <property type="match status" value="2"/>
</dbReference>
<dbReference type="EMBL" id="JAHHUM010002960">
    <property type="protein sequence ID" value="KAK5599163.1"/>
    <property type="molecule type" value="Genomic_DNA"/>
</dbReference>
<dbReference type="Proteomes" id="UP001311232">
    <property type="component" value="Unassembled WGS sequence"/>
</dbReference>
<dbReference type="GO" id="GO:0005829">
    <property type="term" value="C:cytosol"/>
    <property type="evidence" value="ECO:0007669"/>
    <property type="project" value="TreeGrafter"/>
</dbReference>
<keyword evidence="2" id="KW-0446">Lipid-binding</keyword>
<dbReference type="GO" id="GO:0031965">
    <property type="term" value="C:nuclear membrane"/>
    <property type="evidence" value="ECO:0007669"/>
    <property type="project" value="TreeGrafter"/>
</dbReference>
<keyword evidence="4" id="KW-0445">Lipid transport</keyword>
<evidence type="ECO:0000256" key="1">
    <source>
        <dbReference type="ARBA" id="ARBA00008842"/>
    </source>
</evidence>
<dbReference type="AlphaFoldDB" id="A0AAV9QQF3"/>
<feature type="compositionally biased region" description="Low complexity" evidence="5">
    <location>
        <begin position="396"/>
        <end position="412"/>
    </location>
</feature>
<dbReference type="SUPFAM" id="SSF50729">
    <property type="entry name" value="PH domain-like"/>
    <property type="match status" value="1"/>
</dbReference>
<gene>
    <name evidence="6" type="ORF">CRENBAI_025059</name>
</gene>
<comment type="caution">
    <text evidence="6">The sequence shown here is derived from an EMBL/GenBank/DDBJ whole genome shotgun (WGS) entry which is preliminary data.</text>
</comment>
<keyword evidence="4" id="KW-0813">Transport</keyword>
<evidence type="ECO:0000256" key="5">
    <source>
        <dbReference type="SAM" id="MobiDB-lite"/>
    </source>
</evidence>
<dbReference type="PANTHER" id="PTHR10972">
    <property type="entry name" value="OXYSTEROL-BINDING PROTEIN-RELATED"/>
    <property type="match status" value="1"/>
</dbReference>
<evidence type="ECO:0000313" key="6">
    <source>
        <dbReference type="EMBL" id="KAK5599163.1"/>
    </source>
</evidence>